<evidence type="ECO:0008006" key="8">
    <source>
        <dbReference type="Google" id="ProtNLM"/>
    </source>
</evidence>
<sequence>MGCETLFLLAIIISISTIQAKICWNCDANSIEECRENGKFITCPSFDDICSTVVRMNQGLTKVMKGCKQQRACLNNQIQNWGGNSSMQCDGTSSSVCRCCCFENYCNENVTCVREERTICPALPGVVNQGNIFCTNSNRVDSRCFLICRRGASLFNPNFRFRCLPNGKWSRPVPCCAEMERCPPRLLIDLVILMHVRDAETFAMAFPVTTAFLEKINFGPDSVHYSIQYYSGDVHKPAFNFRDLLNLTTDETLEKLESEVIYQNTADNKVNTGAALQYIHDVVFGSEGDRPDVRNVVVLITDENSDDDVKVPAKMLRDSGAFVYSYFFQSDFSAKENMAQLREISAVEPHIIVVPSEGQFGVTTQSILDDFLHNLCPVECSGQP</sequence>
<dbReference type="SUPFAM" id="SSF57535">
    <property type="entry name" value="Complement control module/SCR domain"/>
    <property type="match status" value="1"/>
</dbReference>
<dbReference type="InterPro" id="IPR035976">
    <property type="entry name" value="Sushi/SCR/CCP_sf"/>
</dbReference>
<gene>
    <name evidence="6" type="ORF">CVLEPA_LOCUS4473</name>
</gene>
<dbReference type="Gene3D" id="3.40.50.410">
    <property type="entry name" value="von Willebrand factor, type A domain"/>
    <property type="match status" value="1"/>
</dbReference>
<proteinExistence type="predicted"/>
<organism evidence="6 7">
    <name type="scientific">Clavelina lepadiformis</name>
    <name type="common">Light-bulb sea squirt</name>
    <name type="synonym">Ascidia lepadiformis</name>
    <dbReference type="NCBI Taxonomy" id="159417"/>
    <lineage>
        <taxon>Eukaryota</taxon>
        <taxon>Metazoa</taxon>
        <taxon>Chordata</taxon>
        <taxon>Tunicata</taxon>
        <taxon>Ascidiacea</taxon>
        <taxon>Aplousobranchia</taxon>
        <taxon>Clavelinidae</taxon>
        <taxon>Clavelina</taxon>
    </lineage>
</organism>
<dbReference type="InterPro" id="IPR045860">
    <property type="entry name" value="Snake_toxin-like_sf"/>
</dbReference>
<dbReference type="CDD" id="cd23539">
    <property type="entry name" value="TFP_LU_ECD_CinHb4_like"/>
    <property type="match status" value="1"/>
</dbReference>
<dbReference type="PANTHER" id="PTHR24020">
    <property type="entry name" value="COLLAGEN ALPHA"/>
    <property type="match status" value="1"/>
</dbReference>
<comment type="caution">
    <text evidence="2">Lacks conserved residue(s) required for the propagation of feature annotation.</text>
</comment>
<feature type="domain" description="VWFA" evidence="4">
    <location>
        <begin position="186"/>
        <end position="375"/>
    </location>
</feature>
<keyword evidence="7" id="KW-1185">Reference proteome</keyword>
<dbReference type="EMBL" id="CAWYQH010000013">
    <property type="protein sequence ID" value="CAK8674812.1"/>
    <property type="molecule type" value="Genomic_DNA"/>
</dbReference>
<evidence type="ECO:0000313" key="7">
    <source>
        <dbReference type="Proteomes" id="UP001642483"/>
    </source>
</evidence>
<dbReference type="InterPro" id="IPR036465">
    <property type="entry name" value="vWFA_dom_sf"/>
</dbReference>
<dbReference type="PROSITE" id="PS50923">
    <property type="entry name" value="SUSHI"/>
    <property type="match status" value="1"/>
</dbReference>
<name>A0ABP0F9E4_CLALP</name>
<dbReference type="SUPFAM" id="SSF53300">
    <property type="entry name" value="vWA-like"/>
    <property type="match status" value="1"/>
</dbReference>
<keyword evidence="3" id="KW-0732">Signal</keyword>
<evidence type="ECO:0000256" key="2">
    <source>
        <dbReference type="PROSITE-ProRule" id="PRU00302"/>
    </source>
</evidence>
<dbReference type="InterPro" id="IPR002035">
    <property type="entry name" value="VWF_A"/>
</dbReference>
<evidence type="ECO:0000259" key="5">
    <source>
        <dbReference type="PROSITE" id="PS50923"/>
    </source>
</evidence>
<feature type="chain" id="PRO_5046412948" description="VWFA domain-containing protein" evidence="3">
    <location>
        <begin position="21"/>
        <end position="384"/>
    </location>
</feature>
<dbReference type="InterPro" id="IPR000436">
    <property type="entry name" value="Sushi_SCR_CCP_dom"/>
</dbReference>
<dbReference type="SMART" id="SM00327">
    <property type="entry name" value="VWA"/>
    <property type="match status" value="1"/>
</dbReference>
<comment type="caution">
    <text evidence="6">The sequence shown here is derived from an EMBL/GenBank/DDBJ whole genome shotgun (WGS) entry which is preliminary data.</text>
</comment>
<accession>A0ABP0F9E4</accession>
<dbReference type="PROSITE" id="PS50234">
    <property type="entry name" value="VWFA"/>
    <property type="match status" value="1"/>
</dbReference>
<feature type="disulfide bond" evidence="2">
    <location>
        <begin position="120"/>
        <end position="163"/>
    </location>
</feature>
<evidence type="ECO:0000256" key="1">
    <source>
        <dbReference type="ARBA" id="ARBA00023157"/>
    </source>
</evidence>
<keyword evidence="2" id="KW-0768">Sushi</keyword>
<dbReference type="PANTHER" id="PTHR24020:SF87">
    <property type="entry name" value="COLLAGEN ALPHA-1(VI) CHAIN-LIKE"/>
    <property type="match status" value="1"/>
</dbReference>
<dbReference type="SUPFAM" id="SSF57302">
    <property type="entry name" value="Snake toxin-like"/>
    <property type="match status" value="1"/>
</dbReference>
<reference evidence="6 7" key="1">
    <citation type="submission" date="2024-02" db="EMBL/GenBank/DDBJ databases">
        <authorList>
            <person name="Daric V."/>
            <person name="Darras S."/>
        </authorList>
    </citation>
    <scope>NUCLEOTIDE SEQUENCE [LARGE SCALE GENOMIC DNA]</scope>
</reference>
<dbReference type="Pfam" id="PF00092">
    <property type="entry name" value="VWA"/>
    <property type="match status" value="1"/>
</dbReference>
<dbReference type="InterPro" id="IPR050525">
    <property type="entry name" value="ECM_Assembly_Org"/>
</dbReference>
<dbReference type="Proteomes" id="UP001642483">
    <property type="component" value="Unassembled WGS sequence"/>
</dbReference>
<protein>
    <recommendedName>
        <fullName evidence="8">VWFA domain-containing protein</fullName>
    </recommendedName>
</protein>
<feature type="signal peptide" evidence="3">
    <location>
        <begin position="1"/>
        <end position="20"/>
    </location>
</feature>
<dbReference type="Gene3D" id="2.10.70.10">
    <property type="entry name" value="Complement Module, domain 1"/>
    <property type="match status" value="1"/>
</dbReference>
<dbReference type="CDD" id="cd01450">
    <property type="entry name" value="vWFA_subfamily_ECM"/>
    <property type="match status" value="1"/>
</dbReference>
<dbReference type="CDD" id="cd00033">
    <property type="entry name" value="CCP"/>
    <property type="match status" value="1"/>
</dbReference>
<feature type="domain" description="Sushi" evidence="5">
    <location>
        <begin position="118"/>
        <end position="178"/>
    </location>
</feature>
<dbReference type="Pfam" id="PF00084">
    <property type="entry name" value="Sushi"/>
    <property type="match status" value="1"/>
</dbReference>
<keyword evidence="1 2" id="KW-1015">Disulfide bond</keyword>
<evidence type="ECO:0000256" key="3">
    <source>
        <dbReference type="SAM" id="SignalP"/>
    </source>
</evidence>
<evidence type="ECO:0000313" key="6">
    <source>
        <dbReference type="EMBL" id="CAK8674812.1"/>
    </source>
</evidence>
<evidence type="ECO:0000259" key="4">
    <source>
        <dbReference type="PROSITE" id="PS50234"/>
    </source>
</evidence>